<dbReference type="PANTHER" id="PTHR47338:SF20">
    <property type="entry name" value="ZN(II)2CYS6 TRANSCRIPTION FACTOR (EUROFUNG)"/>
    <property type="match status" value="1"/>
</dbReference>
<evidence type="ECO:0000313" key="8">
    <source>
        <dbReference type="Proteomes" id="UP000014074"/>
    </source>
</evidence>
<dbReference type="GO" id="GO:0003677">
    <property type="term" value="F:DNA binding"/>
    <property type="evidence" value="ECO:0007669"/>
    <property type="project" value="InterPro"/>
</dbReference>
<dbReference type="OrthoDB" id="3862662at2759"/>
<dbReference type="KEGG" id="tmn:UCRPA7_3629"/>
<keyword evidence="3" id="KW-0805">Transcription regulation</keyword>
<keyword evidence="2" id="KW-0479">Metal-binding</keyword>
<dbReference type="GO" id="GO:0005634">
    <property type="term" value="C:nucleus"/>
    <property type="evidence" value="ECO:0007669"/>
    <property type="project" value="UniProtKB-SubCell"/>
</dbReference>
<dbReference type="SMART" id="SM00906">
    <property type="entry name" value="Fungal_trans"/>
    <property type="match status" value="1"/>
</dbReference>
<evidence type="ECO:0000256" key="4">
    <source>
        <dbReference type="ARBA" id="ARBA00023163"/>
    </source>
</evidence>
<keyword evidence="4" id="KW-0804">Transcription</keyword>
<evidence type="ECO:0000256" key="5">
    <source>
        <dbReference type="ARBA" id="ARBA00023242"/>
    </source>
</evidence>
<keyword evidence="5" id="KW-0539">Nucleus</keyword>
<evidence type="ECO:0000256" key="1">
    <source>
        <dbReference type="ARBA" id="ARBA00004123"/>
    </source>
</evidence>
<dbReference type="EMBL" id="KB933061">
    <property type="protein sequence ID" value="EOO00863.1"/>
    <property type="molecule type" value="Genomic_DNA"/>
</dbReference>
<dbReference type="GO" id="GO:0008270">
    <property type="term" value="F:zinc ion binding"/>
    <property type="evidence" value="ECO:0007669"/>
    <property type="project" value="InterPro"/>
</dbReference>
<evidence type="ECO:0000259" key="6">
    <source>
        <dbReference type="SMART" id="SM00906"/>
    </source>
</evidence>
<dbReference type="RefSeq" id="XP_007914563.1">
    <property type="nucleotide sequence ID" value="XM_007916372.1"/>
</dbReference>
<dbReference type="Pfam" id="PF04082">
    <property type="entry name" value="Fungal_trans"/>
    <property type="match status" value="1"/>
</dbReference>
<evidence type="ECO:0000256" key="3">
    <source>
        <dbReference type="ARBA" id="ARBA00023015"/>
    </source>
</evidence>
<feature type="domain" description="Xylanolytic transcriptional activator regulatory" evidence="6">
    <location>
        <begin position="80"/>
        <end position="158"/>
    </location>
</feature>
<proteinExistence type="predicted"/>
<dbReference type="CDD" id="cd12148">
    <property type="entry name" value="fungal_TF_MHR"/>
    <property type="match status" value="1"/>
</dbReference>
<dbReference type="GO" id="GO:0006351">
    <property type="term" value="P:DNA-templated transcription"/>
    <property type="evidence" value="ECO:0007669"/>
    <property type="project" value="InterPro"/>
</dbReference>
<organism evidence="7 8">
    <name type="scientific">Phaeoacremonium minimum (strain UCR-PA7)</name>
    <name type="common">Esca disease fungus</name>
    <name type="synonym">Togninia minima</name>
    <dbReference type="NCBI Taxonomy" id="1286976"/>
    <lineage>
        <taxon>Eukaryota</taxon>
        <taxon>Fungi</taxon>
        <taxon>Dikarya</taxon>
        <taxon>Ascomycota</taxon>
        <taxon>Pezizomycotina</taxon>
        <taxon>Sordariomycetes</taxon>
        <taxon>Sordariomycetidae</taxon>
        <taxon>Togniniales</taxon>
        <taxon>Togniniaceae</taxon>
        <taxon>Phaeoacremonium</taxon>
    </lineage>
</organism>
<dbReference type="GeneID" id="19323994"/>
<dbReference type="AlphaFoldDB" id="R8BNA3"/>
<evidence type="ECO:0000256" key="2">
    <source>
        <dbReference type="ARBA" id="ARBA00022723"/>
    </source>
</evidence>
<dbReference type="Proteomes" id="UP000014074">
    <property type="component" value="Unassembled WGS sequence"/>
</dbReference>
<sequence>MNLGIPLWDGGPDLAMLFLAMKLVTTPPVEGLAAADHPLYATSKRFVALLESSGTMSMLYLQAMILVALYEFGHSIYPAAWMTIGSCARYAQILGIPSYSDSCLVLGQCTTWTEAEERRRAWWAVYILDRAISLGSKKGYALSEPTDLDALPVDDVAWDDGDMARAFQRRVTTPLEDRQGPFTRLAQASVLLSKTRNYIRDTRLRALNNEGDAVDISEVARMTEQLSQLCTYIDNEMKAELTSETADSSPFFARMAARCIVWSTVIMILDAYSCPETMREQYGTPGPALKSEAELAMQVEAIDGLRKSSDRILEFGRTLLEFTADMTTAELGRVSPLILDSMYCAMATYHWLWKEGGNPEVEEALEEVKSALRRLTLRWRLASEYLIIEEYHDVTTMMAIRAGT</sequence>
<dbReference type="eggNOG" id="ENOG502SID0">
    <property type="taxonomic scope" value="Eukaryota"/>
</dbReference>
<keyword evidence="8" id="KW-1185">Reference proteome</keyword>
<dbReference type="InterPro" id="IPR007219">
    <property type="entry name" value="XnlR_reg_dom"/>
</dbReference>
<comment type="subcellular location">
    <subcellularLocation>
        <location evidence="1">Nucleus</location>
    </subcellularLocation>
</comment>
<dbReference type="GO" id="GO:0000981">
    <property type="term" value="F:DNA-binding transcription factor activity, RNA polymerase II-specific"/>
    <property type="evidence" value="ECO:0007669"/>
    <property type="project" value="InterPro"/>
</dbReference>
<dbReference type="PANTHER" id="PTHR47338">
    <property type="entry name" value="ZN(II)2CYS6 TRANSCRIPTION FACTOR (EUROFUNG)-RELATED"/>
    <property type="match status" value="1"/>
</dbReference>
<evidence type="ECO:0000313" key="7">
    <source>
        <dbReference type="EMBL" id="EOO00863.1"/>
    </source>
</evidence>
<dbReference type="HOGENOM" id="CLU_023880_3_0_1"/>
<protein>
    <submittedName>
        <fullName evidence="7">Putative fungal specific transcription factor protein</fullName>
    </submittedName>
</protein>
<name>R8BNA3_PHAM7</name>
<reference evidence="8" key="1">
    <citation type="journal article" date="2013" name="Genome Announc.">
        <title>Draft genome sequence of the ascomycete Phaeoacremonium aleophilum strain UCR-PA7, a causal agent of the esca disease complex in grapevines.</title>
        <authorList>
            <person name="Blanco-Ulate B."/>
            <person name="Rolshausen P."/>
            <person name="Cantu D."/>
        </authorList>
    </citation>
    <scope>NUCLEOTIDE SEQUENCE [LARGE SCALE GENOMIC DNA]</scope>
    <source>
        <strain evidence="8">UCR-PA7</strain>
    </source>
</reference>
<accession>R8BNA3</accession>
<dbReference type="InterPro" id="IPR050815">
    <property type="entry name" value="TF_fung"/>
</dbReference>
<gene>
    <name evidence="7" type="ORF">UCRPA7_3629</name>
</gene>